<dbReference type="Gene3D" id="2.60.40.4070">
    <property type="match status" value="1"/>
</dbReference>
<accession>A0A7V2F4X5</accession>
<proteinExistence type="predicted"/>
<gene>
    <name evidence="3" type="ORF">ENO59_00415</name>
</gene>
<dbReference type="EMBL" id="DSGB01000001">
    <property type="protein sequence ID" value="HER94974.1"/>
    <property type="molecule type" value="Genomic_DNA"/>
</dbReference>
<evidence type="ECO:0000259" key="2">
    <source>
        <dbReference type="Pfam" id="PF13205"/>
    </source>
</evidence>
<dbReference type="AlphaFoldDB" id="A0A7V2F4X5"/>
<evidence type="ECO:0000313" key="3">
    <source>
        <dbReference type="EMBL" id="HER94974.1"/>
    </source>
</evidence>
<comment type="caution">
    <text evidence="3">The sequence shown here is derived from an EMBL/GenBank/DDBJ whole genome shotgun (WGS) entry which is preliminary data.</text>
</comment>
<dbReference type="InterPro" id="IPR032812">
    <property type="entry name" value="SbsA_Ig"/>
</dbReference>
<reference evidence="3" key="1">
    <citation type="journal article" date="2020" name="mSystems">
        <title>Genome- and Community-Level Interaction Insights into Carbon Utilization and Element Cycling Functions of Hydrothermarchaeota in Hydrothermal Sediment.</title>
        <authorList>
            <person name="Zhou Z."/>
            <person name="Liu Y."/>
            <person name="Xu W."/>
            <person name="Pan J."/>
            <person name="Luo Z.H."/>
            <person name="Li M."/>
        </authorList>
    </citation>
    <scope>NUCLEOTIDE SEQUENCE [LARGE SCALE GENOMIC DNA]</scope>
    <source>
        <strain evidence="3">SpSt-143</strain>
    </source>
</reference>
<organism evidence="3">
    <name type="scientific">Rhodothermus marinus</name>
    <name type="common">Rhodothermus obamensis</name>
    <dbReference type="NCBI Taxonomy" id="29549"/>
    <lineage>
        <taxon>Bacteria</taxon>
        <taxon>Pseudomonadati</taxon>
        <taxon>Rhodothermota</taxon>
        <taxon>Rhodothermia</taxon>
        <taxon>Rhodothermales</taxon>
        <taxon>Rhodothermaceae</taxon>
        <taxon>Rhodothermus</taxon>
    </lineage>
</organism>
<feature type="domain" description="SbsA Ig-like" evidence="2">
    <location>
        <begin position="39"/>
        <end position="127"/>
    </location>
</feature>
<dbReference type="NCBIfam" id="TIGR04183">
    <property type="entry name" value="Por_Secre_tail"/>
    <property type="match status" value="1"/>
</dbReference>
<sequence>MDSPTREGAMRYLSYRITGAGLLFWLLASMAQAQMPTWEVVATTPSPGATNVAAQTTVSFTFSLPLSLPQVDTLPFDVSVAPCTALRIAGASPCSQRPQSTLSEDGRTLLFAVEHLARTTYTWSVPEIVATETDLTFRLFFLTYATADVLAGATVQGTVQLAGYTGGLARVASPPLTLSPLGQRLRAWVRPQLVGLALPSLLDPLVQRVHDSVATKQSAASFEQMNPEGMVVVLVDAYGNVAGGATVALDGTFAIAHVPEGRYALEGLLLHYNRQSGTLRLGYAMLDADQDGEADSIQVSGENISGLILTGSGLELTRITAAAQQAAADQMAAIVLEGTATLSGIAAASVPLIEGMPDGKALLWVYLYGSSDADPQVLALVQGSSGTLLPLLLGSASQLGLPVPLPPLPTPFVDSDVAVAAAEASGGADFRLAVSNAVLVAMLAGLFAPLANQPEFVYEDPALPVWTIAYLQLDYWIDTLEVPIMAKTLEEVGQVYYVHLQQGTVLGSRSMMRERATSVTPLPSGSPEAWSLEPNYPNPFRTATVIPFRLAESSAVVLEVINALGQRVTTLLEGTLPAGRYEVRWEAGHQAAGLYLVRLRAGAYQKTQLMVLQR</sequence>
<name>A0A7V2F4X5_RHOMR</name>
<dbReference type="InterPro" id="IPR026444">
    <property type="entry name" value="Secre_tail"/>
</dbReference>
<protein>
    <submittedName>
        <fullName evidence="3">T9SS type A sorting domain-containing protein</fullName>
    </submittedName>
</protein>
<evidence type="ECO:0000256" key="1">
    <source>
        <dbReference type="ARBA" id="ARBA00022729"/>
    </source>
</evidence>
<dbReference type="Pfam" id="PF13205">
    <property type="entry name" value="Big_5"/>
    <property type="match status" value="1"/>
</dbReference>
<keyword evidence="1" id="KW-0732">Signal</keyword>